<evidence type="ECO:0000256" key="1">
    <source>
        <dbReference type="SAM" id="Phobius"/>
    </source>
</evidence>
<organism evidence="2 3">
    <name type="scientific">Deinococcus cavernae</name>
    <dbReference type="NCBI Taxonomy" id="2320857"/>
    <lineage>
        <taxon>Bacteria</taxon>
        <taxon>Thermotogati</taxon>
        <taxon>Deinococcota</taxon>
        <taxon>Deinococci</taxon>
        <taxon>Deinococcales</taxon>
        <taxon>Deinococcaceae</taxon>
        <taxon>Deinococcus</taxon>
    </lineage>
</organism>
<gene>
    <name evidence="2" type="ORF">D3875_13925</name>
</gene>
<evidence type="ECO:0000313" key="2">
    <source>
        <dbReference type="EMBL" id="RJF72483.1"/>
    </source>
</evidence>
<comment type="caution">
    <text evidence="2">The sequence shown here is derived from an EMBL/GenBank/DDBJ whole genome shotgun (WGS) entry which is preliminary data.</text>
</comment>
<feature type="transmembrane region" description="Helical" evidence="1">
    <location>
        <begin position="79"/>
        <end position="112"/>
    </location>
</feature>
<feature type="transmembrane region" description="Helical" evidence="1">
    <location>
        <begin position="21"/>
        <end position="54"/>
    </location>
</feature>
<accession>A0A418V8R3</accession>
<evidence type="ECO:0000313" key="3">
    <source>
        <dbReference type="Proteomes" id="UP000286287"/>
    </source>
</evidence>
<reference evidence="2 3" key="1">
    <citation type="submission" date="2018-09" db="EMBL/GenBank/DDBJ databases">
        <authorList>
            <person name="Zhu H."/>
        </authorList>
    </citation>
    <scope>NUCLEOTIDE SEQUENCE [LARGE SCALE GENOMIC DNA]</scope>
    <source>
        <strain evidence="2 3">K2S05-167</strain>
    </source>
</reference>
<keyword evidence="1" id="KW-1133">Transmembrane helix</keyword>
<dbReference type="RefSeq" id="WP_119764659.1">
    <property type="nucleotide sequence ID" value="NZ_QYUJ01000014.1"/>
</dbReference>
<keyword evidence="3" id="KW-1185">Reference proteome</keyword>
<keyword evidence="1" id="KW-0812">Transmembrane</keyword>
<dbReference type="AlphaFoldDB" id="A0A418V8R3"/>
<keyword evidence="1" id="KW-0472">Membrane</keyword>
<protein>
    <submittedName>
        <fullName evidence="2">Uncharacterized protein</fullName>
    </submittedName>
</protein>
<sequence length="270" mass="29184">MNDTPMTTVQQRKKLKRPAEAIGGLLIGMTAISLIFGNAFVAFTLFAVVAAFFVLAGMSGDFRGRLQAFLQSREARSGLGLVVGALALVGIFGNAFLMTVVILLAGLAILLLSRGRQVPLHEMPQWNDAADPHPAPQALPTEAQGEKISELDVRALCRGLPPMQAGQVMAAVEELELAMVEAQQRGNVKAAFDARQALTDYLPGTVDAWKAQRPEDQNVSELNRALEEVRAIAGSADGSAQRRAWETQQRFLRSRTDANPGLLPADQEKR</sequence>
<proteinExistence type="predicted"/>
<dbReference type="EMBL" id="QYUJ01000014">
    <property type="protein sequence ID" value="RJF72483.1"/>
    <property type="molecule type" value="Genomic_DNA"/>
</dbReference>
<name>A0A418V8R3_9DEIO</name>
<dbReference type="OrthoDB" id="66201at2"/>
<dbReference type="Proteomes" id="UP000286287">
    <property type="component" value="Unassembled WGS sequence"/>
</dbReference>